<name>A0A5B9E4Q1_9BACT</name>
<dbReference type="Pfam" id="PF00480">
    <property type="entry name" value="ROK"/>
    <property type="match status" value="1"/>
</dbReference>
<accession>A0A5B9E4Q1</accession>
<protein>
    <submittedName>
        <fullName evidence="1">ROK family protein</fullName>
    </submittedName>
</protein>
<dbReference type="InterPro" id="IPR043129">
    <property type="entry name" value="ATPase_NBD"/>
</dbReference>
<reference evidence="1 2" key="1">
    <citation type="submission" date="2019-08" db="EMBL/GenBank/DDBJ databases">
        <title>Complete genome sequence of Terriglobus albidus strain ORNL.</title>
        <authorList>
            <person name="Podar M."/>
        </authorList>
    </citation>
    <scope>NUCLEOTIDE SEQUENCE [LARGE SCALE GENOMIC DNA]</scope>
    <source>
        <strain evidence="1 2">ORNL</strain>
    </source>
</reference>
<evidence type="ECO:0000313" key="2">
    <source>
        <dbReference type="Proteomes" id="UP000321820"/>
    </source>
</evidence>
<gene>
    <name evidence="1" type="ORF">FTW19_01315</name>
</gene>
<keyword evidence="2" id="KW-1185">Reference proteome</keyword>
<proteinExistence type="predicted"/>
<dbReference type="SUPFAM" id="SSF53067">
    <property type="entry name" value="Actin-like ATPase domain"/>
    <property type="match status" value="1"/>
</dbReference>
<evidence type="ECO:0000313" key="1">
    <source>
        <dbReference type="EMBL" id="QEE26759.1"/>
    </source>
</evidence>
<dbReference type="OrthoDB" id="9810372at2"/>
<organism evidence="1 2">
    <name type="scientific">Terriglobus albidus</name>
    <dbReference type="NCBI Taxonomy" id="1592106"/>
    <lineage>
        <taxon>Bacteria</taxon>
        <taxon>Pseudomonadati</taxon>
        <taxon>Acidobacteriota</taxon>
        <taxon>Terriglobia</taxon>
        <taxon>Terriglobales</taxon>
        <taxon>Acidobacteriaceae</taxon>
        <taxon>Terriglobus</taxon>
    </lineage>
</organism>
<dbReference type="RefSeq" id="WP_147645897.1">
    <property type="nucleotide sequence ID" value="NZ_CP042806.1"/>
</dbReference>
<dbReference type="EMBL" id="CP042806">
    <property type="protein sequence ID" value="QEE26759.1"/>
    <property type="molecule type" value="Genomic_DNA"/>
</dbReference>
<dbReference type="KEGG" id="talb:FTW19_01315"/>
<dbReference type="Proteomes" id="UP000321820">
    <property type="component" value="Chromosome"/>
</dbReference>
<dbReference type="InterPro" id="IPR000600">
    <property type="entry name" value="ROK"/>
</dbReference>
<dbReference type="AlphaFoldDB" id="A0A5B9E4Q1"/>
<dbReference type="Gene3D" id="3.30.420.40">
    <property type="match status" value="2"/>
</dbReference>
<sequence length="251" mass="27107">MSKVLVIDVGGTHIKVLATGKKTAIKIASGPDATAAYMAEEVLAATESWQYDCVSIGFPGPVIGNHPADEPHNLGSGWVDYDYEKAFGKPVRILNDAAMQALGSYKGGRMLFLGLGTGLGSAMILDGAIAPMELAHLPYRKGKTYEEYVGKEGLERRGRKRWQRSVHDVIERLRTALLCEYVMLGGGNAKLLDKLPEGVLLGENANAFAGGFRLWDPPTKEAPPHAAIDAGRAHVRLSAAQKHQEAHPRKN</sequence>